<dbReference type="PANTHER" id="PTHR10572">
    <property type="entry name" value="3-HYDROXY-3-METHYLGLUTARYL-COENZYME A REDUCTASE"/>
    <property type="match status" value="1"/>
</dbReference>
<dbReference type="EMBL" id="BDDD01003560">
    <property type="protein sequence ID" value="GAV85418.1"/>
    <property type="molecule type" value="Genomic_DNA"/>
</dbReference>
<dbReference type="SUPFAM" id="SSF55035">
    <property type="entry name" value="NAD-binding domain of HMG-CoA reductase"/>
    <property type="match status" value="1"/>
</dbReference>
<dbReference type="GO" id="GO:0016126">
    <property type="term" value="P:sterol biosynthetic process"/>
    <property type="evidence" value="ECO:0007669"/>
    <property type="project" value="TreeGrafter"/>
</dbReference>
<evidence type="ECO:0000313" key="15">
    <source>
        <dbReference type="Proteomes" id="UP000187406"/>
    </source>
</evidence>
<keyword evidence="7 13" id="KW-0521">NADP</keyword>
<dbReference type="InterPro" id="IPR023076">
    <property type="entry name" value="HMG_CoA_Rdtase_CS"/>
</dbReference>
<dbReference type="GO" id="GO:0015936">
    <property type="term" value="P:coenzyme A metabolic process"/>
    <property type="evidence" value="ECO:0007669"/>
    <property type="project" value="InterPro"/>
</dbReference>
<evidence type="ECO:0000256" key="12">
    <source>
        <dbReference type="ARBA" id="ARBA00023229"/>
    </source>
</evidence>
<gene>
    <name evidence="14" type="ORF">CFOL_v3_28855</name>
</gene>
<dbReference type="InParanoid" id="A0A1Q3CZA6"/>
<keyword evidence="5 13" id="KW-0812">Transmembrane</keyword>
<protein>
    <recommendedName>
        <fullName evidence="13">3-hydroxy-3-methylglutaryl coenzyme A reductase</fullName>
        <shortName evidence="13">HMG-CoA reductase</shortName>
        <ecNumber evidence="13">1.1.1.34</ecNumber>
    </recommendedName>
</protein>
<dbReference type="FunFam" id="3.90.770.10:FF:000001">
    <property type="entry name" value="3-hydroxy-3-methylglutaryl coenzyme A reductase"/>
    <property type="match status" value="1"/>
</dbReference>
<dbReference type="GO" id="GO:0004420">
    <property type="term" value="F:hydroxymethylglutaryl-CoA reductase (NADPH) activity"/>
    <property type="evidence" value="ECO:0007669"/>
    <property type="project" value="UniProtKB-EC"/>
</dbReference>
<dbReference type="PROSITE" id="PS00318">
    <property type="entry name" value="HMG_COA_REDUCTASE_2"/>
    <property type="match status" value="1"/>
</dbReference>
<dbReference type="AlphaFoldDB" id="A0A1Q3CZA6"/>
<evidence type="ECO:0000256" key="8">
    <source>
        <dbReference type="ARBA" id="ARBA00022989"/>
    </source>
</evidence>
<comment type="subcellular location">
    <subcellularLocation>
        <location evidence="2 13">Endoplasmic reticulum membrane</location>
        <topology evidence="2 13">Multi-pass membrane protein</topology>
    </subcellularLocation>
    <subcellularLocation>
        <location evidence="1">Plastid membrane</location>
        <topology evidence="1">Multi-pass membrane protein</topology>
    </subcellularLocation>
</comment>
<keyword evidence="15" id="KW-1185">Reference proteome</keyword>
<comment type="similarity">
    <text evidence="4 13">Belongs to the HMG-CoA reductase family.</text>
</comment>
<keyword evidence="12" id="KW-0414">Isoprene biosynthesis</keyword>
<dbReference type="GO" id="GO:0042170">
    <property type="term" value="C:plastid membrane"/>
    <property type="evidence" value="ECO:0007669"/>
    <property type="project" value="UniProtKB-SubCell"/>
</dbReference>
<dbReference type="InterPro" id="IPR004554">
    <property type="entry name" value="HMG_CoA_Rdtase_eu_arc"/>
</dbReference>
<organism evidence="14 15">
    <name type="scientific">Cephalotus follicularis</name>
    <name type="common">Albany pitcher plant</name>
    <dbReference type="NCBI Taxonomy" id="3775"/>
    <lineage>
        <taxon>Eukaryota</taxon>
        <taxon>Viridiplantae</taxon>
        <taxon>Streptophyta</taxon>
        <taxon>Embryophyta</taxon>
        <taxon>Tracheophyta</taxon>
        <taxon>Spermatophyta</taxon>
        <taxon>Magnoliopsida</taxon>
        <taxon>eudicotyledons</taxon>
        <taxon>Gunneridae</taxon>
        <taxon>Pentapetalae</taxon>
        <taxon>rosids</taxon>
        <taxon>fabids</taxon>
        <taxon>Oxalidales</taxon>
        <taxon>Cephalotaceae</taxon>
        <taxon>Cephalotus</taxon>
    </lineage>
</organism>
<dbReference type="PRINTS" id="PR00071">
    <property type="entry name" value="HMGCOARDTASE"/>
</dbReference>
<sequence length="585" mass="62508">MEVRRRPISKSIHKATAGEPLKSIHKATAGEPLKAHHPKASDALPLPLYVTNGIFLTLFFSVAYFLLHRWREKIRDSIPLHVVTLSEIVAFVSLIASVIYLIGFFGIGFVQSFITRAWDMEDETNEARASFMIKEDTCPATIDCSSMGSQVVPAAKLVAPAPIITSLSEEDEKIIKSVVSGSLPSYSLESKLGDCKRAAMIRRAALQRMTSKSLEGLPLEGFDYESILGQCCEMPIGYVQIPVGVAGPLLLDGKEYTVPMATTEGCLVASTNRGCKAIYASGGATSMVLRDGMTRAPVVRFGSAKRAAELKFFLEDPVNFDTLSLVFNRSSRFARLQGIHCAIAGKNLYMRFICSTGDAMGMNMVSKGVQNVLDYLQNDFPDMDIIGISGNFCSDKKPAAINWIEGRGKSVVCEAIIKEEVVNKVLKTSVSALVELNMLKNLTGSAMAGALGGFNAHASNIVSAVYIATGQDPAQNVESSHCITMMEAVNDGKDLHISVSMPSIEVGTVGGGTQLASQSACLNLIGVKGASKDTPGSNSRLLATVVAGSVLAGELSLMSALAAGQLVKSHMKYNRSSKDVSKIAS</sequence>
<name>A0A1Q3CZA6_CEPFO</name>
<dbReference type="NCBIfam" id="TIGR00533">
    <property type="entry name" value="HMG_CoA_R_NADP"/>
    <property type="match status" value="1"/>
</dbReference>
<evidence type="ECO:0000256" key="10">
    <source>
        <dbReference type="ARBA" id="ARBA00023136"/>
    </source>
</evidence>
<dbReference type="InterPro" id="IPR009029">
    <property type="entry name" value="HMG_CoA_Rdtase_sub-bd_dom_sf"/>
</dbReference>
<feature type="transmembrane region" description="Helical" evidence="13">
    <location>
        <begin position="46"/>
        <end position="67"/>
    </location>
</feature>
<dbReference type="CDD" id="cd00643">
    <property type="entry name" value="HMG-CoA_reductase_classI"/>
    <property type="match status" value="1"/>
</dbReference>
<dbReference type="FunFam" id="3.30.70.420:FF:000001">
    <property type="entry name" value="3-hydroxy-3-methylglutaryl coenzyme A reductase"/>
    <property type="match status" value="1"/>
</dbReference>
<dbReference type="STRING" id="3775.A0A1Q3CZA6"/>
<feature type="transmembrane region" description="Helical" evidence="13">
    <location>
        <begin position="88"/>
        <end position="110"/>
    </location>
</feature>
<dbReference type="Proteomes" id="UP000187406">
    <property type="component" value="Unassembled WGS sequence"/>
</dbReference>
<dbReference type="InterPro" id="IPR009023">
    <property type="entry name" value="HMG_CoA_Rdtase_NAD(P)-bd_sf"/>
</dbReference>
<evidence type="ECO:0000256" key="7">
    <source>
        <dbReference type="ARBA" id="ARBA00022857"/>
    </source>
</evidence>
<evidence type="ECO:0000256" key="6">
    <source>
        <dbReference type="ARBA" id="ARBA00022824"/>
    </source>
</evidence>
<dbReference type="SUPFAM" id="SSF56542">
    <property type="entry name" value="Substrate-binding domain of HMG-CoA reductase"/>
    <property type="match status" value="1"/>
</dbReference>
<dbReference type="InterPro" id="IPR002202">
    <property type="entry name" value="HMG_CoA_Rdtase"/>
</dbReference>
<evidence type="ECO:0000256" key="4">
    <source>
        <dbReference type="ARBA" id="ARBA00007661"/>
    </source>
</evidence>
<dbReference type="UniPathway" id="UPA00058">
    <property type="reaction ID" value="UER00103"/>
</dbReference>
<dbReference type="PANTHER" id="PTHR10572:SF56">
    <property type="entry name" value="3-HYDROXY-3-METHYLGLUTARYL-COENZYME A REDUCTASE 1"/>
    <property type="match status" value="1"/>
</dbReference>
<proteinExistence type="inferred from homology"/>
<keyword evidence="6 13" id="KW-0256">Endoplasmic reticulum</keyword>
<dbReference type="InterPro" id="IPR023074">
    <property type="entry name" value="HMG_CoA_Rdtase_cat_sf"/>
</dbReference>
<dbReference type="FunFam" id="1.10.3270.10:FF:000002">
    <property type="entry name" value="3-hydroxy-3-methylglutaryl coenzyme A reductase"/>
    <property type="match status" value="1"/>
</dbReference>
<dbReference type="EC" id="1.1.1.34" evidence="13"/>
<evidence type="ECO:0000256" key="13">
    <source>
        <dbReference type="RuleBase" id="RU361219"/>
    </source>
</evidence>
<evidence type="ECO:0000256" key="2">
    <source>
        <dbReference type="ARBA" id="ARBA00004477"/>
    </source>
</evidence>
<comment type="pathway">
    <text evidence="3 13">Metabolic intermediate biosynthesis; (R)-mevalonate biosynthesis; (R)-mevalonate from acetyl-CoA: step 3/3.</text>
</comment>
<dbReference type="Gene3D" id="3.90.770.10">
    <property type="entry name" value="3-hydroxy-3-methylglutaryl-coenzyme A Reductase, Chain A, domain 2"/>
    <property type="match status" value="1"/>
</dbReference>
<comment type="catalytic activity">
    <reaction evidence="13">
        <text>(R)-mevalonate + 2 NADP(+) + CoA = (3S)-3-hydroxy-3-methylglutaryl-CoA + 2 NADPH + 2 H(+)</text>
        <dbReference type="Rhea" id="RHEA:15989"/>
        <dbReference type="ChEBI" id="CHEBI:15378"/>
        <dbReference type="ChEBI" id="CHEBI:36464"/>
        <dbReference type="ChEBI" id="CHEBI:43074"/>
        <dbReference type="ChEBI" id="CHEBI:57287"/>
        <dbReference type="ChEBI" id="CHEBI:57783"/>
        <dbReference type="ChEBI" id="CHEBI:58349"/>
        <dbReference type="EC" id="1.1.1.34"/>
    </reaction>
</comment>
<dbReference type="PROSITE" id="PS01192">
    <property type="entry name" value="HMG_COA_REDUCTASE_3"/>
    <property type="match status" value="1"/>
</dbReference>
<dbReference type="GO" id="GO:0005789">
    <property type="term" value="C:endoplasmic reticulum membrane"/>
    <property type="evidence" value="ECO:0007669"/>
    <property type="project" value="UniProtKB-SubCell"/>
</dbReference>
<dbReference type="InterPro" id="IPR023282">
    <property type="entry name" value="HMG_CoA_Rdtase_N"/>
</dbReference>
<dbReference type="Gene3D" id="3.30.70.420">
    <property type="entry name" value="Hydroxymethylglutaryl-CoA reductase, class I/II, NAD/NADP-binding domain"/>
    <property type="match status" value="1"/>
</dbReference>
<dbReference type="GO" id="GO:0008299">
    <property type="term" value="P:isoprenoid biosynthetic process"/>
    <property type="evidence" value="ECO:0007669"/>
    <property type="project" value="UniProtKB-KW"/>
</dbReference>
<dbReference type="PROSITE" id="PS50065">
    <property type="entry name" value="HMG_COA_REDUCTASE_4"/>
    <property type="match status" value="1"/>
</dbReference>
<evidence type="ECO:0000313" key="14">
    <source>
        <dbReference type="EMBL" id="GAV85418.1"/>
    </source>
</evidence>
<evidence type="ECO:0000256" key="9">
    <source>
        <dbReference type="ARBA" id="ARBA00023002"/>
    </source>
</evidence>
<accession>A0A1Q3CZA6</accession>
<keyword evidence="10 13" id="KW-0472">Membrane</keyword>
<dbReference type="GO" id="GO:0005778">
    <property type="term" value="C:peroxisomal membrane"/>
    <property type="evidence" value="ECO:0007669"/>
    <property type="project" value="TreeGrafter"/>
</dbReference>
<comment type="caution">
    <text evidence="14">The sequence shown here is derived from an EMBL/GenBank/DDBJ whole genome shotgun (WGS) entry which is preliminary data.</text>
</comment>
<dbReference type="Pfam" id="PF00368">
    <property type="entry name" value="HMG-CoA_red"/>
    <property type="match status" value="1"/>
</dbReference>
<keyword evidence="8 13" id="KW-1133">Transmembrane helix</keyword>
<evidence type="ECO:0000256" key="5">
    <source>
        <dbReference type="ARBA" id="ARBA00022692"/>
    </source>
</evidence>
<evidence type="ECO:0000256" key="11">
    <source>
        <dbReference type="ARBA" id="ARBA00023180"/>
    </source>
</evidence>
<dbReference type="OrthoDB" id="310654at2759"/>
<dbReference type="Gene3D" id="1.10.3270.10">
    <property type="entry name" value="HMGR, N-terminal domain"/>
    <property type="match status" value="1"/>
</dbReference>
<reference evidence="15" key="1">
    <citation type="submission" date="2016-04" db="EMBL/GenBank/DDBJ databases">
        <title>Cephalotus genome sequencing.</title>
        <authorList>
            <person name="Fukushima K."/>
            <person name="Hasebe M."/>
            <person name="Fang X."/>
        </authorList>
    </citation>
    <scope>NUCLEOTIDE SEQUENCE [LARGE SCALE GENOMIC DNA]</scope>
    <source>
        <strain evidence="15">cv. St1</strain>
    </source>
</reference>
<dbReference type="PROSITE" id="PS00066">
    <property type="entry name" value="HMG_COA_REDUCTASE_1"/>
    <property type="match status" value="1"/>
</dbReference>
<keyword evidence="11" id="KW-0325">Glycoprotein</keyword>
<evidence type="ECO:0000256" key="1">
    <source>
        <dbReference type="ARBA" id="ARBA00004446"/>
    </source>
</evidence>
<evidence type="ECO:0000256" key="3">
    <source>
        <dbReference type="ARBA" id="ARBA00005084"/>
    </source>
</evidence>
<keyword evidence="9 13" id="KW-0560">Oxidoreductase</keyword>